<organism evidence="2">
    <name type="scientific">freshwater metagenome</name>
    <dbReference type="NCBI Taxonomy" id="449393"/>
    <lineage>
        <taxon>unclassified sequences</taxon>
        <taxon>metagenomes</taxon>
        <taxon>ecological metagenomes</taxon>
    </lineage>
</organism>
<dbReference type="EMBL" id="CAEZTY010000114">
    <property type="protein sequence ID" value="CAB4599805.1"/>
    <property type="molecule type" value="Genomic_DNA"/>
</dbReference>
<evidence type="ECO:0000313" key="2">
    <source>
        <dbReference type="EMBL" id="CAB4599805.1"/>
    </source>
</evidence>
<proteinExistence type="predicted"/>
<gene>
    <name evidence="2" type="ORF">UFOPK1762_01849</name>
    <name evidence="1" type="ORF">UFOPK3331_01384</name>
</gene>
<sequence>MNDGVATGEYRTTGIVEAKSIATHVASDRSDATSGHFGETVFAEFGAQTIERVVFENLASHALFNRGTSACTHQQHDLAIGHRTEQSLKQVGAEETGGAGDEEPFAGECFTNHGECLPLGK</sequence>
<dbReference type="AlphaFoldDB" id="A0A6J6GLQ4"/>
<reference evidence="2" key="1">
    <citation type="submission" date="2020-05" db="EMBL/GenBank/DDBJ databases">
        <authorList>
            <person name="Chiriac C."/>
            <person name="Salcher M."/>
            <person name="Ghai R."/>
            <person name="Kavagutti S V."/>
        </authorList>
    </citation>
    <scope>NUCLEOTIDE SEQUENCE</scope>
</reference>
<protein>
    <submittedName>
        <fullName evidence="2">Unannotated protein</fullName>
    </submittedName>
</protein>
<dbReference type="EMBL" id="CAESAL010000056">
    <property type="protein sequence ID" value="CAB4344590.1"/>
    <property type="molecule type" value="Genomic_DNA"/>
</dbReference>
<accession>A0A6J6GLQ4</accession>
<name>A0A6J6GLQ4_9ZZZZ</name>
<evidence type="ECO:0000313" key="1">
    <source>
        <dbReference type="EMBL" id="CAB4344590.1"/>
    </source>
</evidence>